<proteinExistence type="predicted"/>
<sequence>MPKCNKPTAIQPISDRQQPVFLYLINTIVNNSLCTLHRMFTTYLYESKDKNLNVNSVNS</sequence>
<gene>
    <name evidence="1" type="ORF">AM363_06040</name>
</gene>
<evidence type="ECO:0000313" key="1">
    <source>
        <dbReference type="EMBL" id="AXZ46539.1"/>
    </source>
</evidence>
<dbReference type="Proteomes" id="UP000263627">
    <property type="component" value="Chromosome"/>
</dbReference>
<organism evidence="1 2">
    <name type="scientific">Citrobacter freundii</name>
    <dbReference type="NCBI Taxonomy" id="546"/>
    <lineage>
        <taxon>Bacteria</taxon>
        <taxon>Pseudomonadati</taxon>
        <taxon>Pseudomonadota</taxon>
        <taxon>Gammaproteobacteria</taxon>
        <taxon>Enterobacterales</taxon>
        <taxon>Enterobacteriaceae</taxon>
        <taxon>Citrobacter</taxon>
        <taxon>Citrobacter freundii complex</taxon>
    </lineage>
</organism>
<dbReference type="EMBL" id="CP032184">
    <property type="protein sequence ID" value="AXZ46539.1"/>
    <property type="molecule type" value="Genomic_DNA"/>
</dbReference>
<dbReference type="AlphaFoldDB" id="A0AB33GVH3"/>
<protein>
    <submittedName>
        <fullName evidence="1">Uncharacterized protein</fullName>
    </submittedName>
</protein>
<reference evidence="1 2" key="1">
    <citation type="submission" date="2018-09" db="EMBL/GenBank/DDBJ databases">
        <title>Whole genome sequencing of Citrobacter freundii AR_0116.</title>
        <authorList>
            <person name="Conlan S."/>
            <person name="Thomas P.J."/>
            <person name="Mullikin J."/>
            <person name="Frank K.M."/>
            <person name="Segre J.A."/>
        </authorList>
    </citation>
    <scope>NUCLEOTIDE SEQUENCE [LARGE SCALE GENOMIC DNA]</scope>
    <source>
        <strain evidence="1 2">AR_0116</strain>
    </source>
</reference>
<name>A0AB33GVH3_CITFR</name>
<accession>A0AB33GVH3</accession>
<evidence type="ECO:0000313" key="2">
    <source>
        <dbReference type="Proteomes" id="UP000263627"/>
    </source>
</evidence>